<organism evidence="2 3">
    <name type="scientific">Haematococcus lacustris</name>
    <name type="common">Green alga</name>
    <name type="synonym">Haematococcus pluvialis</name>
    <dbReference type="NCBI Taxonomy" id="44745"/>
    <lineage>
        <taxon>Eukaryota</taxon>
        <taxon>Viridiplantae</taxon>
        <taxon>Chlorophyta</taxon>
        <taxon>core chlorophytes</taxon>
        <taxon>Chlorophyceae</taxon>
        <taxon>CS clade</taxon>
        <taxon>Chlamydomonadales</taxon>
        <taxon>Haematococcaceae</taxon>
        <taxon>Haematococcus</taxon>
    </lineage>
</organism>
<accession>A0A6A0A3S0</accession>
<proteinExistence type="predicted"/>
<gene>
    <name evidence="2" type="ORF">HaLaN_25709</name>
</gene>
<feature type="compositionally biased region" description="Low complexity" evidence="1">
    <location>
        <begin position="142"/>
        <end position="155"/>
    </location>
</feature>
<dbReference type="AlphaFoldDB" id="A0A6A0A3S0"/>
<evidence type="ECO:0000313" key="3">
    <source>
        <dbReference type="Proteomes" id="UP000485058"/>
    </source>
</evidence>
<feature type="compositionally biased region" description="Basic and acidic residues" evidence="1">
    <location>
        <begin position="258"/>
        <end position="272"/>
    </location>
</feature>
<evidence type="ECO:0000256" key="1">
    <source>
        <dbReference type="SAM" id="MobiDB-lite"/>
    </source>
</evidence>
<evidence type="ECO:0000313" key="2">
    <source>
        <dbReference type="EMBL" id="GFH27396.1"/>
    </source>
</evidence>
<feature type="region of interest" description="Disordered" evidence="1">
    <location>
        <begin position="53"/>
        <end position="280"/>
    </location>
</feature>
<reference evidence="2 3" key="1">
    <citation type="submission" date="2020-02" db="EMBL/GenBank/DDBJ databases">
        <title>Draft genome sequence of Haematococcus lacustris strain NIES-144.</title>
        <authorList>
            <person name="Morimoto D."/>
            <person name="Nakagawa S."/>
            <person name="Yoshida T."/>
            <person name="Sawayama S."/>
        </authorList>
    </citation>
    <scope>NUCLEOTIDE SEQUENCE [LARGE SCALE GENOMIC DNA]</scope>
    <source>
        <strain evidence="2 3">NIES-144</strain>
    </source>
</reference>
<name>A0A6A0A3S0_HAELA</name>
<feature type="compositionally biased region" description="Basic and acidic residues" evidence="1">
    <location>
        <begin position="210"/>
        <end position="232"/>
    </location>
</feature>
<comment type="caution">
    <text evidence="2">The sequence shown here is derived from an EMBL/GenBank/DDBJ whole genome shotgun (WGS) entry which is preliminary data.</text>
</comment>
<feature type="compositionally biased region" description="Polar residues" evidence="1">
    <location>
        <begin position="64"/>
        <end position="73"/>
    </location>
</feature>
<feature type="compositionally biased region" description="Basic residues" evidence="1">
    <location>
        <begin position="129"/>
        <end position="138"/>
    </location>
</feature>
<dbReference type="Proteomes" id="UP000485058">
    <property type="component" value="Unassembled WGS sequence"/>
</dbReference>
<protein>
    <submittedName>
        <fullName evidence="2">Uncharacterized protein</fullName>
    </submittedName>
</protein>
<keyword evidence="3" id="KW-1185">Reference proteome</keyword>
<dbReference type="EMBL" id="BLLF01003459">
    <property type="protein sequence ID" value="GFH27396.1"/>
    <property type="molecule type" value="Genomic_DNA"/>
</dbReference>
<sequence>MDTAGLRARARERGEDVTAAFWSDSRPKARDADELSVQLALHEHLKRQRMAVLRPGPRAASAPATVTGTQGSAGSPVPAGSVNPVPGEVTTITDPGATDDAGKPPSTVAVSRGSLRRRKDSSSIGLTYKQRKKQKYRDKRAMQQQAQAATQEGAAGSSTPSPGAGFGSEPPAGVRESGGGSAAHTPGHKRRGGDLGQQERRPAWKARRGQQQERERREEGHEPESTARVRHDGRNKHKGHERGRGGEGGHASGRRRPGRDDRSGPGESESRTRRQGRLGYGLTPFSYRHVMAAPVAAGGPLLCHER</sequence>